<evidence type="ECO:0000313" key="2">
    <source>
        <dbReference type="EMBL" id="APA90608.1"/>
    </source>
</evidence>
<reference evidence="2" key="1">
    <citation type="submission" date="2016-09" db="EMBL/GenBank/DDBJ databases">
        <title>The Complete Genome of Burkholderia sprentiae wsm5005.</title>
        <authorList>
            <person name="De Meyer S."/>
            <person name="Wang P."/>
            <person name="Terpolilli J."/>
        </authorList>
    </citation>
    <scope>NUCLEOTIDE SEQUENCE [LARGE SCALE GENOMIC DNA]</scope>
    <source>
        <strain evidence="2">WSM5005</strain>
        <plasmid evidence="2">pl2WSM5005</plasmid>
    </source>
</reference>
<organism evidence="2">
    <name type="scientific">Paraburkholderia sprentiae WSM5005</name>
    <dbReference type="NCBI Taxonomy" id="754502"/>
    <lineage>
        <taxon>Bacteria</taxon>
        <taxon>Pseudomonadati</taxon>
        <taxon>Pseudomonadota</taxon>
        <taxon>Betaproteobacteria</taxon>
        <taxon>Burkholderiales</taxon>
        <taxon>Burkholderiaceae</taxon>
        <taxon>Paraburkholderia</taxon>
    </lineage>
</organism>
<feature type="region of interest" description="Disordered" evidence="1">
    <location>
        <begin position="313"/>
        <end position="332"/>
    </location>
</feature>
<accession>A0A1I9YWK5</accession>
<protein>
    <submittedName>
        <fullName evidence="2">Uncharacterized protein</fullName>
    </submittedName>
</protein>
<name>A0A1I9YWK5_9BURK</name>
<keyword evidence="2" id="KW-0614">Plasmid</keyword>
<proteinExistence type="predicted"/>
<gene>
    <name evidence="2" type="ORF">BJG93_34290</name>
</gene>
<dbReference type="AlphaFoldDB" id="A0A1I9YWK5"/>
<geneLocation type="plasmid" evidence="2">
    <name>pl2WSM5005</name>
</geneLocation>
<dbReference type="EMBL" id="CP017565">
    <property type="protein sequence ID" value="APA90608.1"/>
    <property type="molecule type" value="Genomic_DNA"/>
</dbReference>
<evidence type="ECO:0000256" key="1">
    <source>
        <dbReference type="SAM" id="MobiDB-lite"/>
    </source>
</evidence>
<sequence>MNCKHFNFGKLLTTTILRLTKAYGHAAHKQPCGACRAVFACRHLQLRLSKHWRGQHGLPQISIEVSNASVPRCAHQPVDAGRPLRQEHIIDIAFTVAHADDMRARTVRLEYAQLLDAFEPFCALFPLYGSLPAQMFLAQLLVPTYPGLHPDQPEWQSLWRERKQTVYQETTHVWIGAVSQTFGCPQMRQIELGGVLNSKDDWHLLHTTQRLTDMPTQQAIDIHVRVVEKTICRLQLRTIERLRKRAMWAQRKLACQRHEPSGQASVAELGGAKLFICPIIKVRGVRQCPASQITNRIKVNIGHHRLQAIALQSHSREQRVGSPNGFGGGSNF</sequence>